<sequence>MIGSSKRSGSSTGTSRANLRRPVRRRASGHDRVGGPVTGKRQVWRPGCCLRAFFPHKTAPQHEAAEHVVLLQLGRRNAPPRWGHTAAVDTSEESPAVSTAASCAQLPRRPRADVLLECRVRESASCHVLPAPGVRTRAQARAQEPLGGVPADAFLVFVPVQVRCFPPGNHARNNSSKPKSWSGYKLQDRGQRDPIPNALIDPDIAAVAFGRNKELRSTGQNIEARGSRWLISVPLTKAGL</sequence>
<gene>
    <name evidence="1" type="ORF">HPB50_012250</name>
</gene>
<dbReference type="EMBL" id="CM023485">
    <property type="protein sequence ID" value="KAH6930238.1"/>
    <property type="molecule type" value="Genomic_DNA"/>
</dbReference>
<dbReference type="Proteomes" id="UP000821845">
    <property type="component" value="Chromosome 5"/>
</dbReference>
<name>A0ACB7S5T0_HYAAI</name>
<keyword evidence="2" id="KW-1185">Reference proteome</keyword>
<proteinExistence type="predicted"/>
<accession>A0ACB7S5T0</accession>
<comment type="caution">
    <text evidence="1">The sequence shown here is derived from an EMBL/GenBank/DDBJ whole genome shotgun (WGS) entry which is preliminary data.</text>
</comment>
<evidence type="ECO:0000313" key="1">
    <source>
        <dbReference type="EMBL" id="KAH6930238.1"/>
    </source>
</evidence>
<protein>
    <submittedName>
        <fullName evidence="1">Uncharacterized protein</fullName>
    </submittedName>
</protein>
<evidence type="ECO:0000313" key="2">
    <source>
        <dbReference type="Proteomes" id="UP000821845"/>
    </source>
</evidence>
<organism evidence="1 2">
    <name type="scientific">Hyalomma asiaticum</name>
    <name type="common">Tick</name>
    <dbReference type="NCBI Taxonomy" id="266040"/>
    <lineage>
        <taxon>Eukaryota</taxon>
        <taxon>Metazoa</taxon>
        <taxon>Ecdysozoa</taxon>
        <taxon>Arthropoda</taxon>
        <taxon>Chelicerata</taxon>
        <taxon>Arachnida</taxon>
        <taxon>Acari</taxon>
        <taxon>Parasitiformes</taxon>
        <taxon>Ixodida</taxon>
        <taxon>Ixodoidea</taxon>
        <taxon>Ixodidae</taxon>
        <taxon>Hyalomminae</taxon>
        <taxon>Hyalomma</taxon>
    </lineage>
</organism>
<reference evidence="1" key="1">
    <citation type="submission" date="2020-05" db="EMBL/GenBank/DDBJ databases">
        <title>Large-scale comparative analyses of tick genomes elucidate their genetic diversity and vector capacities.</title>
        <authorList>
            <person name="Jia N."/>
            <person name="Wang J."/>
            <person name="Shi W."/>
            <person name="Du L."/>
            <person name="Sun Y."/>
            <person name="Zhan W."/>
            <person name="Jiang J."/>
            <person name="Wang Q."/>
            <person name="Zhang B."/>
            <person name="Ji P."/>
            <person name="Sakyi L.B."/>
            <person name="Cui X."/>
            <person name="Yuan T."/>
            <person name="Jiang B."/>
            <person name="Yang W."/>
            <person name="Lam T.T.-Y."/>
            <person name="Chang Q."/>
            <person name="Ding S."/>
            <person name="Wang X."/>
            <person name="Zhu J."/>
            <person name="Ruan X."/>
            <person name="Zhao L."/>
            <person name="Wei J."/>
            <person name="Que T."/>
            <person name="Du C."/>
            <person name="Cheng J."/>
            <person name="Dai P."/>
            <person name="Han X."/>
            <person name="Huang E."/>
            <person name="Gao Y."/>
            <person name="Liu J."/>
            <person name="Shao H."/>
            <person name="Ye R."/>
            <person name="Li L."/>
            <person name="Wei W."/>
            <person name="Wang X."/>
            <person name="Wang C."/>
            <person name="Yang T."/>
            <person name="Huo Q."/>
            <person name="Li W."/>
            <person name="Guo W."/>
            <person name="Chen H."/>
            <person name="Zhou L."/>
            <person name="Ni X."/>
            <person name="Tian J."/>
            <person name="Zhou Y."/>
            <person name="Sheng Y."/>
            <person name="Liu T."/>
            <person name="Pan Y."/>
            <person name="Xia L."/>
            <person name="Li J."/>
            <person name="Zhao F."/>
            <person name="Cao W."/>
        </authorList>
    </citation>
    <scope>NUCLEOTIDE SEQUENCE</scope>
    <source>
        <strain evidence="1">Hyas-2018</strain>
    </source>
</reference>